<dbReference type="InterPro" id="IPR011047">
    <property type="entry name" value="Quinoprotein_ADH-like_sf"/>
</dbReference>
<keyword evidence="1" id="KW-1133">Transmembrane helix</keyword>
<feature type="transmembrane region" description="Helical" evidence="1">
    <location>
        <begin position="20"/>
        <end position="40"/>
    </location>
</feature>
<sequence>MEFFAAYRKQSRRRRSVTAFFIGISAALLIIILYILFGVFSVPPSRNINFDTSQCVRFLEMSRVYAMLAPEGEKGPLWLASAEGLRQYYPRTGIWTRFGLDHGLPSEEVYDLCMAKGELWVGTERGCARFNAQSRSFFREPVFPAGDSGRALAVEYLPGRGLFCAFENGSIFLRPESSHVFIPFHVPGVRSKTRITCLKSHGNGLYIGFEGGQLFFYTPDKQSNSFRQIFFNRILDKNTSIWDVMDRKGQLWIATSDFGVWRCGAGGDTATIARNFPTRGAYVFEEETDGMWCGTPFGLWRYHDREDVWIQFVSERRRGIDELQIQCMLNFPDSIWYGDKNSGAGVIRKKEVEFVPMRAGLSRQNMSVITATDSLVCAGYGYQGGYCDLFSVEQFQLASHLDDRFDVLEPNITALLFDRGLLFYSGYHGFGYADCKADAYAFFTKTNDGRSLYDISCIEKLADRTDFFLGSPAGVICFHREQETFSLLAGTKSWRVTALCADSAGLWIGTLGNGLKRFDFSRDSVIGSFLDDKPGAVAVTHIGQDVYAAFKTQGVFVSKGAGRDFVALPITPDSVYGMAREERNTITAMRAIGKTLWVGTHDAGCYIYDTSAGEWRRLMASDGLVSGQVRSICATPSYVFIGCYGGVSRYHRGYAETLLNIRF</sequence>
<evidence type="ECO:0000313" key="2">
    <source>
        <dbReference type="EMBL" id="OGK04265.1"/>
    </source>
</evidence>
<dbReference type="SUPFAM" id="SSF50998">
    <property type="entry name" value="Quinoprotein alcohol dehydrogenase-like"/>
    <property type="match status" value="1"/>
</dbReference>
<reference evidence="2 3" key="1">
    <citation type="journal article" date="2016" name="Nat. Commun.">
        <title>Thousands of microbial genomes shed light on interconnected biogeochemical processes in an aquifer system.</title>
        <authorList>
            <person name="Anantharaman K."/>
            <person name="Brown C.T."/>
            <person name="Hug L.A."/>
            <person name="Sharon I."/>
            <person name="Castelle C.J."/>
            <person name="Probst A.J."/>
            <person name="Thomas B.C."/>
            <person name="Singh A."/>
            <person name="Wilkins M.J."/>
            <person name="Karaoz U."/>
            <person name="Brodie E.L."/>
            <person name="Williams K.H."/>
            <person name="Hubbard S.S."/>
            <person name="Banfield J.F."/>
        </authorList>
    </citation>
    <scope>NUCLEOTIDE SEQUENCE [LARGE SCALE GENOMIC DNA]</scope>
</reference>
<evidence type="ECO:0008006" key="4">
    <source>
        <dbReference type="Google" id="ProtNLM"/>
    </source>
</evidence>
<dbReference type="EMBL" id="MFYX01000074">
    <property type="protein sequence ID" value="OGK04265.1"/>
    <property type="molecule type" value="Genomic_DNA"/>
</dbReference>
<dbReference type="AlphaFoldDB" id="A0A1F7FC52"/>
<evidence type="ECO:0000256" key="1">
    <source>
        <dbReference type="SAM" id="Phobius"/>
    </source>
</evidence>
<dbReference type="Proteomes" id="UP000179243">
    <property type="component" value="Unassembled WGS sequence"/>
</dbReference>
<gene>
    <name evidence="2" type="ORF">A2519_18055</name>
</gene>
<organism evidence="2 3">
    <name type="scientific">Candidatus Raymondbacteria bacterium RIFOXYD12_FULL_49_13</name>
    <dbReference type="NCBI Taxonomy" id="1817890"/>
    <lineage>
        <taxon>Bacteria</taxon>
        <taxon>Raymondiibacteriota</taxon>
    </lineage>
</organism>
<keyword evidence="1" id="KW-0812">Transmembrane</keyword>
<proteinExistence type="predicted"/>
<name>A0A1F7FC52_UNCRA</name>
<dbReference type="Gene3D" id="2.130.10.10">
    <property type="entry name" value="YVTN repeat-like/Quinoprotein amine dehydrogenase"/>
    <property type="match status" value="4"/>
</dbReference>
<protein>
    <recommendedName>
        <fullName evidence="4">Two component regulator propeller</fullName>
    </recommendedName>
</protein>
<keyword evidence="1" id="KW-0472">Membrane</keyword>
<comment type="caution">
    <text evidence="2">The sequence shown here is derived from an EMBL/GenBank/DDBJ whole genome shotgun (WGS) entry which is preliminary data.</text>
</comment>
<dbReference type="InterPro" id="IPR015943">
    <property type="entry name" value="WD40/YVTN_repeat-like_dom_sf"/>
</dbReference>
<accession>A0A1F7FC52</accession>
<evidence type="ECO:0000313" key="3">
    <source>
        <dbReference type="Proteomes" id="UP000179243"/>
    </source>
</evidence>